<dbReference type="VEuPathDB" id="FungiDB:FOXG_00900"/>
<dbReference type="Proteomes" id="UP000009097">
    <property type="component" value="Unassembled WGS sequence"/>
</dbReference>
<feature type="region of interest" description="Disordered" evidence="1">
    <location>
        <begin position="101"/>
        <end position="161"/>
    </location>
</feature>
<name>A0A0J9U8W4_FUSO4</name>
<proteinExistence type="predicted"/>
<reference evidence="2" key="1">
    <citation type="submission" date="2007-04" db="EMBL/GenBank/DDBJ databases">
        <authorList>
            <consortium name="The Broad Institute Genome Sequencing Platform"/>
            <person name="Birren B."/>
            <person name="Lander E."/>
            <person name="Galagan J."/>
            <person name="Nusbaum C."/>
            <person name="Devon K."/>
            <person name="Ma L.-J."/>
            <person name="Jaffe D."/>
            <person name="Butler J."/>
            <person name="Alvarez P."/>
            <person name="Gnerre S."/>
            <person name="Grabherr M."/>
            <person name="Kleber M."/>
            <person name="Mauceli E."/>
            <person name="Brockman W."/>
            <person name="MacCallum I.A."/>
            <person name="Young S."/>
            <person name="LaButti K."/>
            <person name="DeCaprio D."/>
            <person name="Crawford M."/>
            <person name="Koehrsen M."/>
            <person name="Engels R."/>
            <person name="Montgomery P."/>
            <person name="Pearson M."/>
            <person name="Howarth C."/>
            <person name="Larson L."/>
            <person name="White J."/>
            <person name="O'Leary S."/>
            <person name="Kodira C."/>
            <person name="Zeng Q."/>
            <person name="Yandava C."/>
            <person name="Alvarado L."/>
            <person name="Kistler C."/>
            <person name="Shim W.-B."/>
            <person name="Kang S."/>
            <person name="Woloshuk C."/>
        </authorList>
    </citation>
    <scope>NUCLEOTIDE SEQUENCE</scope>
    <source>
        <strain evidence="2">4287</strain>
    </source>
</reference>
<evidence type="ECO:0000313" key="2">
    <source>
        <dbReference type="EMBL" id="KNA95242.1"/>
    </source>
</evidence>
<gene>
    <name evidence="2" type="ORF">FOXG_00900</name>
</gene>
<evidence type="ECO:0000313" key="3">
    <source>
        <dbReference type="Proteomes" id="UP000009097"/>
    </source>
</evidence>
<accession>A0A0J9U8W4</accession>
<dbReference type="GeneID" id="28943186"/>
<feature type="compositionally biased region" description="Acidic residues" evidence="1">
    <location>
        <begin position="112"/>
        <end position="140"/>
    </location>
</feature>
<dbReference type="AlphaFoldDB" id="A0A0J9U8W4"/>
<dbReference type="KEGG" id="fox:FOXG_00900"/>
<reference evidence="2" key="2">
    <citation type="journal article" date="2010" name="Nature">
        <title>Comparative genomics reveals mobile pathogenicity chromosomes in Fusarium.</title>
        <authorList>
            <person name="Ma L.J."/>
            <person name="van der Does H.C."/>
            <person name="Borkovich K.A."/>
            <person name="Coleman J.J."/>
            <person name="Daboussi M.J."/>
            <person name="Di Pietro A."/>
            <person name="Dufresne M."/>
            <person name="Freitag M."/>
            <person name="Grabherr M."/>
            <person name="Henrissat B."/>
            <person name="Houterman P.M."/>
            <person name="Kang S."/>
            <person name="Shim W.B."/>
            <person name="Woloshuk C."/>
            <person name="Xie X."/>
            <person name="Xu J.R."/>
            <person name="Antoniw J."/>
            <person name="Baker S.E."/>
            <person name="Bluhm B.H."/>
            <person name="Breakspear A."/>
            <person name="Brown D.W."/>
            <person name="Butchko R.A."/>
            <person name="Chapman S."/>
            <person name="Coulson R."/>
            <person name="Coutinho P.M."/>
            <person name="Danchin E.G."/>
            <person name="Diener A."/>
            <person name="Gale L.R."/>
            <person name="Gardiner D.M."/>
            <person name="Goff S."/>
            <person name="Hammond-Kosack K.E."/>
            <person name="Hilburn K."/>
            <person name="Hua-Van A."/>
            <person name="Jonkers W."/>
            <person name="Kazan K."/>
            <person name="Kodira C.D."/>
            <person name="Koehrsen M."/>
            <person name="Kumar L."/>
            <person name="Lee Y.H."/>
            <person name="Li L."/>
            <person name="Manners J.M."/>
            <person name="Miranda-Saavedra D."/>
            <person name="Mukherjee M."/>
            <person name="Park G."/>
            <person name="Park J."/>
            <person name="Park S.Y."/>
            <person name="Proctor R.H."/>
            <person name="Regev A."/>
            <person name="Ruiz-Roldan M.C."/>
            <person name="Sain D."/>
            <person name="Sakthikumar S."/>
            <person name="Sykes S."/>
            <person name="Schwartz D.C."/>
            <person name="Turgeon B.G."/>
            <person name="Wapinski I."/>
            <person name="Yoder O."/>
            <person name="Young S."/>
            <person name="Zeng Q."/>
            <person name="Zhou S."/>
            <person name="Galagan J."/>
            <person name="Cuomo C.A."/>
            <person name="Kistler H.C."/>
            <person name="Rep M."/>
        </authorList>
    </citation>
    <scope>NUCLEOTIDE SEQUENCE [LARGE SCALE GENOMIC DNA]</scope>
    <source>
        <strain evidence="2">4287</strain>
    </source>
</reference>
<protein>
    <submittedName>
        <fullName evidence="2">Uncharacterized protein</fullName>
    </submittedName>
</protein>
<dbReference type="RefSeq" id="XP_018233288.1">
    <property type="nucleotide sequence ID" value="XM_018377541.1"/>
</dbReference>
<feature type="compositionally biased region" description="Basic and acidic residues" evidence="1">
    <location>
        <begin position="141"/>
        <end position="161"/>
    </location>
</feature>
<sequence>MPPKIIPVLEIKDFVGAIKLTDNKRRAKDNVKLILEHFNHMKLDMPQVALDKLVDFLKTEEWQHLHFGMWMVISAIWPETDVIVKLAKDMSKLWGVQFPGTKPWFPPKKEEEQEQEEQEQEEQEQEEQEQEEQEQEEQEEYKEYKYKKDKSLDTSDSDEKKWKQKADLLNETDMNSAPKLCESGYYAYVNLLFGHMRGGQIR</sequence>
<dbReference type="OrthoDB" id="5104333at2759"/>
<organism evidence="2 3">
    <name type="scientific">Fusarium oxysporum f. sp. lycopersici (strain 4287 / CBS 123668 / FGSC 9935 / NRRL 34936)</name>
    <name type="common">Fusarium vascular wilt of tomato</name>
    <dbReference type="NCBI Taxonomy" id="426428"/>
    <lineage>
        <taxon>Eukaryota</taxon>
        <taxon>Fungi</taxon>
        <taxon>Dikarya</taxon>
        <taxon>Ascomycota</taxon>
        <taxon>Pezizomycotina</taxon>
        <taxon>Sordariomycetes</taxon>
        <taxon>Hypocreomycetidae</taxon>
        <taxon>Hypocreales</taxon>
        <taxon>Nectriaceae</taxon>
        <taxon>Fusarium</taxon>
        <taxon>Fusarium oxysporum species complex</taxon>
    </lineage>
</organism>
<evidence type="ECO:0000256" key="1">
    <source>
        <dbReference type="SAM" id="MobiDB-lite"/>
    </source>
</evidence>
<dbReference type="EMBL" id="DS231696">
    <property type="protein sequence ID" value="KNA95242.1"/>
    <property type="molecule type" value="Genomic_DNA"/>
</dbReference>